<feature type="domain" description="YchJ-like middle NTF2-like" evidence="3">
    <location>
        <begin position="29"/>
        <end position="125"/>
    </location>
</feature>
<evidence type="ECO:0000313" key="5">
    <source>
        <dbReference type="Proteomes" id="UP001501084"/>
    </source>
</evidence>
<name>A0ABN3B6B8_9MICO</name>
<dbReference type="Pfam" id="PF17775">
    <property type="entry name" value="YchJ_M-like"/>
    <property type="match status" value="1"/>
</dbReference>
<dbReference type="InterPro" id="IPR023006">
    <property type="entry name" value="YchJ-like"/>
</dbReference>
<accession>A0ABN3B6B8</accession>
<gene>
    <name evidence="4" type="ORF">GCM10009786_11210</name>
</gene>
<evidence type="ECO:0000256" key="1">
    <source>
        <dbReference type="ARBA" id="ARBA00010839"/>
    </source>
</evidence>
<sequence length="128" mass="14203">MTAQPCPCGRGVDFAECCAPLHAGERAPTAERLMRSRYSAFAVGDAQYLLTTWDPSTRPASLDLDDGTVWQRLFVEHTTGGGPFDDTALVTYTAVARGPEGRIELRERSRFRRSGPDHRWVYVDGDVL</sequence>
<dbReference type="HAMAP" id="MF_00612">
    <property type="entry name" value="UPF0225"/>
    <property type="match status" value="1"/>
</dbReference>
<dbReference type="InterPro" id="IPR032710">
    <property type="entry name" value="NTF2-like_dom_sf"/>
</dbReference>
<comment type="caution">
    <text evidence="4">The sequence shown here is derived from an EMBL/GenBank/DDBJ whole genome shotgun (WGS) entry which is preliminary data.</text>
</comment>
<evidence type="ECO:0000259" key="3">
    <source>
        <dbReference type="Pfam" id="PF17775"/>
    </source>
</evidence>
<dbReference type="InterPro" id="IPR048469">
    <property type="entry name" value="YchJ-like_M"/>
</dbReference>
<dbReference type="EMBL" id="BAAAOP010000005">
    <property type="protein sequence ID" value="GAA2187220.1"/>
    <property type="molecule type" value="Genomic_DNA"/>
</dbReference>
<evidence type="ECO:0000256" key="2">
    <source>
        <dbReference type="HAMAP-Rule" id="MF_00612"/>
    </source>
</evidence>
<organism evidence="4 5">
    <name type="scientific">Leucobacter alluvii</name>
    <dbReference type="NCBI Taxonomy" id="340321"/>
    <lineage>
        <taxon>Bacteria</taxon>
        <taxon>Bacillati</taxon>
        <taxon>Actinomycetota</taxon>
        <taxon>Actinomycetes</taxon>
        <taxon>Micrococcales</taxon>
        <taxon>Microbacteriaceae</taxon>
        <taxon>Leucobacter</taxon>
    </lineage>
</organism>
<keyword evidence="5" id="KW-1185">Reference proteome</keyword>
<evidence type="ECO:0000313" key="4">
    <source>
        <dbReference type="EMBL" id="GAA2187220.1"/>
    </source>
</evidence>
<dbReference type="Pfam" id="PF02810">
    <property type="entry name" value="SEC-C"/>
    <property type="match status" value="1"/>
</dbReference>
<comment type="similarity">
    <text evidence="1 2">Belongs to the UPF0225 family.</text>
</comment>
<dbReference type="SUPFAM" id="SSF54427">
    <property type="entry name" value="NTF2-like"/>
    <property type="match status" value="1"/>
</dbReference>
<reference evidence="4 5" key="1">
    <citation type="journal article" date="2019" name="Int. J. Syst. Evol. Microbiol.">
        <title>The Global Catalogue of Microorganisms (GCM) 10K type strain sequencing project: providing services to taxonomists for standard genome sequencing and annotation.</title>
        <authorList>
            <consortium name="The Broad Institute Genomics Platform"/>
            <consortium name="The Broad Institute Genome Sequencing Center for Infectious Disease"/>
            <person name="Wu L."/>
            <person name="Ma J."/>
        </authorList>
    </citation>
    <scope>NUCLEOTIDE SEQUENCE [LARGE SCALE GENOMIC DNA]</scope>
    <source>
        <strain evidence="4 5">JCM 14919</strain>
    </source>
</reference>
<proteinExistence type="inferred from homology"/>
<dbReference type="InterPro" id="IPR004027">
    <property type="entry name" value="SEC_C_motif"/>
</dbReference>
<dbReference type="RefSeq" id="WP_346057674.1">
    <property type="nucleotide sequence ID" value="NZ_BAAAOP010000005.1"/>
</dbReference>
<protein>
    <recommendedName>
        <fullName evidence="2">UPF0225 protein GCM10009786_11210</fullName>
    </recommendedName>
</protein>
<dbReference type="Proteomes" id="UP001501084">
    <property type="component" value="Unassembled WGS sequence"/>
</dbReference>
<dbReference type="Gene3D" id="3.10.450.50">
    <property type="match status" value="1"/>
</dbReference>